<gene>
    <name evidence="1" type="ORF">CIL05_06730</name>
</gene>
<reference evidence="1 2" key="1">
    <citation type="submission" date="2017-08" db="EMBL/GenBank/DDBJ databases">
        <title>Virgibacillus indicus sp. nov. and Virgibacillus profoundi sp. nov, two moderately halophilic bacteria isolated from marine sediment by using the Microfluidic Streak Plate.</title>
        <authorList>
            <person name="Xu B."/>
            <person name="Hu B."/>
            <person name="Wang J."/>
            <person name="Zhu Y."/>
            <person name="Huang L."/>
            <person name="Du W."/>
            <person name="Huang Y."/>
        </authorList>
    </citation>
    <scope>NUCLEOTIDE SEQUENCE [LARGE SCALE GENOMIC DNA]</scope>
    <source>
        <strain evidence="1 2">IO3-P3-H5</strain>
    </source>
</reference>
<sequence>MSFYFPNVDPVYLYQRKEAEYIQLKEIIKIINFRVVLREVPRYIDKVSAIDLSGTSLTEVDINKTTLNSGEYKVDYTQGVMFFHEDMGGKEIEANYTGTGYVSMPAHRVNTTGDNTPPNETLQDIIDQWKNTDVSDLDNKIGNTSILETSDKSSTVNAINEVKNTTPAKMDYDNFKQETSTSFNTVSSQLAEIALKYGEIKLPNDFYPIDFKLYRQNNGKVVHDIDLDKRWINNNIELEIYIDTDNGDNNNGDGTVGNPFQTPSKSFESIQSSALSRFKIIIQGKMVLLNEFNIAYDELTNFSNKHVVITTLNNERVPVVQGYSSHRPYVYKNAEEVWEETTAITWEHHQDSVYVVERTNISHLLDMSQKDFNGAYRKFEAAGSVSECINTPYSSYIDGGLVYVNYGGQPTGDVVLVADYKALGMGFDIPDSVLFIDGLDIFNTYGLIVEGNINSVFAIDNSEVGESDNTNNLNIKNIGETYVFNYTTHEALRDGLNYHYPDIPLDQRRNCFVFEYNIKSYENGLRDTNVNNNCSTAHGGISILRVLGDYRESRGPVVADVNGCYSVLIDTQSNDSVLTTSRGNSYQFTTDVGSTIAKAILINCGGTSPNLSIITDSQTELILKSWFEGMDKVADTF</sequence>
<name>A0A2A2IFR6_9BACI</name>
<evidence type="ECO:0000313" key="1">
    <source>
        <dbReference type="EMBL" id="PAV30156.1"/>
    </source>
</evidence>
<evidence type="ECO:0000313" key="2">
    <source>
        <dbReference type="Proteomes" id="UP000218887"/>
    </source>
</evidence>
<dbReference type="OrthoDB" id="2587776at2"/>
<accession>A0A2A2IFR6</accession>
<comment type="caution">
    <text evidence="1">The sequence shown here is derived from an EMBL/GenBank/DDBJ whole genome shotgun (WGS) entry which is preliminary data.</text>
</comment>
<dbReference type="AlphaFoldDB" id="A0A2A2IFR6"/>
<dbReference type="Proteomes" id="UP000218887">
    <property type="component" value="Unassembled WGS sequence"/>
</dbReference>
<organism evidence="1 2">
    <name type="scientific">Virgibacillus profundi</name>
    <dbReference type="NCBI Taxonomy" id="2024555"/>
    <lineage>
        <taxon>Bacteria</taxon>
        <taxon>Bacillati</taxon>
        <taxon>Bacillota</taxon>
        <taxon>Bacilli</taxon>
        <taxon>Bacillales</taxon>
        <taxon>Bacillaceae</taxon>
        <taxon>Virgibacillus</taxon>
    </lineage>
</organism>
<dbReference type="RefSeq" id="WP_095654758.1">
    <property type="nucleotide sequence ID" value="NZ_NPOA01000004.1"/>
</dbReference>
<dbReference type="Gene3D" id="3.30.1910.20">
    <property type="entry name" value="asparaginyl-tRNA synthetase, N-terminal domain"/>
    <property type="match status" value="1"/>
</dbReference>
<protein>
    <submittedName>
        <fullName evidence="1">Uncharacterized protein</fullName>
    </submittedName>
</protein>
<dbReference type="EMBL" id="NPOA01000004">
    <property type="protein sequence ID" value="PAV30156.1"/>
    <property type="molecule type" value="Genomic_DNA"/>
</dbReference>
<keyword evidence="2" id="KW-1185">Reference proteome</keyword>
<proteinExistence type="predicted"/>